<protein>
    <submittedName>
        <fullName evidence="1">Uncharacterized protein</fullName>
    </submittedName>
</protein>
<reference evidence="1" key="1">
    <citation type="submission" date="2022-11" db="EMBL/GenBank/DDBJ databases">
        <title>Centuries of genome instability and evolution in soft-shell clam transmissible cancer (bioRxiv).</title>
        <authorList>
            <person name="Hart S.F.M."/>
            <person name="Yonemitsu M.A."/>
            <person name="Giersch R.M."/>
            <person name="Beal B.F."/>
            <person name="Arriagada G."/>
            <person name="Davis B.W."/>
            <person name="Ostrander E.A."/>
            <person name="Goff S.P."/>
            <person name="Metzger M.J."/>
        </authorList>
    </citation>
    <scope>NUCLEOTIDE SEQUENCE</scope>
    <source>
        <strain evidence="1">MELC-2E11</strain>
        <tissue evidence="1">Siphon/mantle</tissue>
    </source>
</reference>
<evidence type="ECO:0000313" key="1">
    <source>
        <dbReference type="EMBL" id="WAR16905.1"/>
    </source>
</evidence>
<accession>A0ABY7F428</accession>
<proteinExistence type="predicted"/>
<dbReference type="EMBL" id="CP111021">
    <property type="protein sequence ID" value="WAR16905.1"/>
    <property type="molecule type" value="Genomic_DNA"/>
</dbReference>
<gene>
    <name evidence="1" type="ORF">MAR_031499</name>
</gene>
<dbReference type="Proteomes" id="UP001164746">
    <property type="component" value="Chromosome 10"/>
</dbReference>
<organism evidence="1 2">
    <name type="scientific">Mya arenaria</name>
    <name type="common">Soft-shell clam</name>
    <dbReference type="NCBI Taxonomy" id="6604"/>
    <lineage>
        <taxon>Eukaryota</taxon>
        <taxon>Metazoa</taxon>
        <taxon>Spiralia</taxon>
        <taxon>Lophotrochozoa</taxon>
        <taxon>Mollusca</taxon>
        <taxon>Bivalvia</taxon>
        <taxon>Autobranchia</taxon>
        <taxon>Heteroconchia</taxon>
        <taxon>Euheterodonta</taxon>
        <taxon>Imparidentia</taxon>
        <taxon>Neoheterodontei</taxon>
        <taxon>Myida</taxon>
        <taxon>Myoidea</taxon>
        <taxon>Myidae</taxon>
        <taxon>Mya</taxon>
    </lineage>
</organism>
<sequence>MNGEGEASVVNAVRKEQFQFCYDCLLEYVNTHDGNTYCNIQGVGLRQ</sequence>
<keyword evidence="2" id="KW-1185">Reference proteome</keyword>
<evidence type="ECO:0000313" key="2">
    <source>
        <dbReference type="Proteomes" id="UP001164746"/>
    </source>
</evidence>
<name>A0ABY7F428_MYAAR</name>